<name>E9SHF9_RUMAL</name>
<dbReference type="Proteomes" id="UP000004259">
    <property type="component" value="Unassembled WGS sequence"/>
</dbReference>
<evidence type="ECO:0000313" key="1">
    <source>
        <dbReference type="EMBL" id="EGC01277.1"/>
    </source>
</evidence>
<dbReference type="STRING" id="246199.CUS_4662"/>
<comment type="caution">
    <text evidence="1">The sequence shown here is derived from an EMBL/GenBank/DDBJ whole genome shotgun (WGS) entry which is preliminary data.</text>
</comment>
<dbReference type="EMBL" id="ADKM02000131">
    <property type="protein sequence ID" value="EGC01277.1"/>
    <property type="molecule type" value="Genomic_DNA"/>
</dbReference>
<dbReference type="AlphaFoldDB" id="E9SHF9"/>
<evidence type="ECO:0000313" key="2">
    <source>
        <dbReference type="Proteomes" id="UP000004259"/>
    </source>
</evidence>
<gene>
    <name evidence="1" type="ORF">CUS_4662</name>
</gene>
<sequence length="37" mass="3972">MSFTINDITPQSLSAGCFCIEKACGNLPQALRINGEK</sequence>
<organism evidence="1 2">
    <name type="scientific">Ruminococcus albus 8</name>
    <dbReference type="NCBI Taxonomy" id="246199"/>
    <lineage>
        <taxon>Bacteria</taxon>
        <taxon>Bacillati</taxon>
        <taxon>Bacillota</taxon>
        <taxon>Clostridia</taxon>
        <taxon>Eubacteriales</taxon>
        <taxon>Oscillospiraceae</taxon>
        <taxon>Ruminococcus</taxon>
    </lineage>
</organism>
<accession>E9SHF9</accession>
<keyword evidence="2" id="KW-1185">Reference proteome</keyword>
<protein>
    <submittedName>
        <fullName evidence="1">Uncharacterized protein</fullName>
    </submittedName>
</protein>
<reference evidence="1 2" key="1">
    <citation type="submission" date="2011-02" db="EMBL/GenBank/DDBJ databases">
        <authorList>
            <person name="Nelson K.E."/>
            <person name="Sutton G."/>
            <person name="Torralba M."/>
            <person name="Durkin S."/>
            <person name="Harkins D."/>
            <person name="Montgomery R."/>
            <person name="Ziemer C."/>
            <person name="Klaassens E."/>
            <person name="Ocuiv P."/>
            <person name="Morrison M."/>
        </authorList>
    </citation>
    <scope>NUCLEOTIDE SEQUENCE [LARGE SCALE GENOMIC DNA]</scope>
    <source>
        <strain evidence="1 2">8</strain>
    </source>
</reference>
<proteinExistence type="predicted"/>